<proteinExistence type="predicted"/>
<keyword evidence="2" id="KW-1185">Reference proteome</keyword>
<accession>A0AAV2M0C8</accession>
<sequence>MFRVGLLSIQSESGWRDMRMGHPTHPLHGQKHCCAAVMATAAVTSTSLGLMHRPRGVTAHNEHWMQQPQLQLNFFLLINLDQMDHTSSLVFVSTLNKYPDAIMGR</sequence>
<dbReference type="AlphaFoldDB" id="A0AAV2M0C8"/>
<protein>
    <submittedName>
        <fullName evidence="1">Uncharacterized protein</fullName>
    </submittedName>
</protein>
<reference evidence="1 2" key="1">
    <citation type="submission" date="2024-04" db="EMBL/GenBank/DDBJ databases">
        <authorList>
            <person name="Waldvogel A.-M."/>
            <person name="Schoenle A."/>
        </authorList>
    </citation>
    <scope>NUCLEOTIDE SEQUENCE [LARGE SCALE GENOMIC DNA]</scope>
</reference>
<organism evidence="1 2">
    <name type="scientific">Knipowitschia caucasica</name>
    <name type="common">Caucasian dwarf goby</name>
    <name type="synonym">Pomatoschistus caucasicus</name>
    <dbReference type="NCBI Taxonomy" id="637954"/>
    <lineage>
        <taxon>Eukaryota</taxon>
        <taxon>Metazoa</taxon>
        <taxon>Chordata</taxon>
        <taxon>Craniata</taxon>
        <taxon>Vertebrata</taxon>
        <taxon>Euteleostomi</taxon>
        <taxon>Actinopterygii</taxon>
        <taxon>Neopterygii</taxon>
        <taxon>Teleostei</taxon>
        <taxon>Neoteleostei</taxon>
        <taxon>Acanthomorphata</taxon>
        <taxon>Gobiaria</taxon>
        <taxon>Gobiiformes</taxon>
        <taxon>Gobioidei</taxon>
        <taxon>Gobiidae</taxon>
        <taxon>Gobiinae</taxon>
        <taxon>Knipowitschia</taxon>
    </lineage>
</organism>
<gene>
    <name evidence="1" type="ORF">KC01_LOCUS33847</name>
</gene>
<evidence type="ECO:0000313" key="1">
    <source>
        <dbReference type="EMBL" id="CAL1606726.1"/>
    </source>
</evidence>
<evidence type="ECO:0000313" key="2">
    <source>
        <dbReference type="Proteomes" id="UP001497482"/>
    </source>
</evidence>
<name>A0AAV2M0C8_KNICA</name>
<dbReference type="EMBL" id="OZ035827">
    <property type="protein sequence ID" value="CAL1606726.1"/>
    <property type="molecule type" value="Genomic_DNA"/>
</dbReference>
<dbReference type="Proteomes" id="UP001497482">
    <property type="component" value="Chromosome 5"/>
</dbReference>